<proteinExistence type="inferred from homology"/>
<evidence type="ECO:0000313" key="10">
    <source>
        <dbReference type="Proteomes" id="UP000295681"/>
    </source>
</evidence>
<dbReference type="RefSeq" id="WP_010006981.1">
    <property type="nucleotide sequence ID" value="NZ_JAGYGP010000006.1"/>
</dbReference>
<feature type="transmembrane region" description="Helical" evidence="7">
    <location>
        <begin position="96"/>
        <end position="116"/>
    </location>
</feature>
<feature type="domain" description="EamA" evidence="8">
    <location>
        <begin position="7"/>
        <end position="140"/>
    </location>
</feature>
<feature type="transmembrane region" description="Helical" evidence="7">
    <location>
        <begin position="247"/>
        <end position="266"/>
    </location>
</feature>
<name>A0A4R5NAC2_9LACO</name>
<evidence type="ECO:0000256" key="1">
    <source>
        <dbReference type="ARBA" id="ARBA00004651"/>
    </source>
</evidence>
<evidence type="ECO:0000259" key="8">
    <source>
        <dbReference type="Pfam" id="PF00892"/>
    </source>
</evidence>
<sequence length="305" mass="33005">MKNKALRGVVFGILGAAAYGLNPLFAVPLMNLNFTVDSMVFYRYFFAVILLGCLMLAKRQSFKLQRDEIIPVIAVGLLMALASLFLYGSYEYMDVGLASILLFAYPVIVALIMAIFFKERLSLLTIGAISLVVLGIALLNNSGQKSLNPLGLLIILLASMSYALYIVGVRQTTAHAVPSLKLTFYGLSAGLVLFLIKGMLNHGIQPLTTPLEYGNAIGSAIFPTIIALSLTNLAITHIGSTNTSIVGALEPLTGLFVGVVVFNEIITVQNMVGVMLIILAVTSVVASQYIIAWCQAHLLYRHRHH</sequence>
<dbReference type="STRING" id="907931.GCA_000165675_01649"/>
<dbReference type="Gene3D" id="1.10.3730.20">
    <property type="match status" value="1"/>
</dbReference>
<dbReference type="PANTHER" id="PTHR32322">
    <property type="entry name" value="INNER MEMBRANE TRANSPORTER"/>
    <property type="match status" value="1"/>
</dbReference>
<feature type="transmembrane region" description="Helical" evidence="7">
    <location>
        <begin position="146"/>
        <end position="167"/>
    </location>
</feature>
<evidence type="ECO:0000256" key="5">
    <source>
        <dbReference type="ARBA" id="ARBA00022989"/>
    </source>
</evidence>
<dbReference type="AlphaFoldDB" id="A0A4R5NAC2"/>
<keyword evidence="5 7" id="KW-1133">Transmembrane helix</keyword>
<feature type="transmembrane region" description="Helical" evidence="7">
    <location>
        <begin position="216"/>
        <end position="235"/>
    </location>
</feature>
<comment type="caution">
    <text evidence="9">The sequence shown here is derived from an EMBL/GenBank/DDBJ whole genome shotgun (WGS) entry which is preliminary data.</text>
</comment>
<feature type="transmembrane region" description="Helical" evidence="7">
    <location>
        <begin position="69"/>
        <end position="90"/>
    </location>
</feature>
<feature type="transmembrane region" description="Helical" evidence="7">
    <location>
        <begin position="41"/>
        <end position="57"/>
    </location>
</feature>
<feature type="domain" description="EamA" evidence="8">
    <location>
        <begin position="150"/>
        <end position="284"/>
    </location>
</feature>
<dbReference type="PANTHER" id="PTHR32322:SF18">
    <property type="entry name" value="S-ADENOSYLMETHIONINE_S-ADENOSYLHOMOCYSTEINE TRANSPORTER"/>
    <property type="match status" value="1"/>
</dbReference>
<dbReference type="Pfam" id="PF00892">
    <property type="entry name" value="EamA"/>
    <property type="match status" value="2"/>
</dbReference>
<protein>
    <recommendedName>
        <fullName evidence="8">EamA domain-containing protein</fullName>
    </recommendedName>
</protein>
<evidence type="ECO:0000256" key="4">
    <source>
        <dbReference type="ARBA" id="ARBA00022692"/>
    </source>
</evidence>
<feature type="transmembrane region" description="Helical" evidence="7">
    <location>
        <begin position="179"/>
        <end position="196"/>
    </location>
</feature>
<keyword evidence="3" id="KW-1003">Cell membrane</keyword>
<dbReference type="InterPro" id="IPR050638">
    <property type="entry name" value="AA-Vitamin_Transporters"/>
</dbReference>
<dbReference type="InterPro" id="IPR037185">
    <property type="entry name" value="EmrE-like"/>
</dbReference>
<dbReference type="InterPro" id="IPR000620">
    <property type="entry name" value="EamA_dom"/>
</dbReference>
<feature type="transmembrane region" description="Helical" evidence="7">
    <location>
        <begin position="272"/>
        <end position="294"/>
    </location>
</feature>
<feature type="transmembrane region" description="Helical" evidence="7">
    <location>
        <begin position="9"/>
        <end position="29"/>
    </location>
</feature>
<keyword evidence="6 7" id="KW-0472">Membrane</keyword>
<comment type="similarity">
    <text evidence="2">Belongs to the EamA transporter family.</text>
</comment>
<comment type="subcellular location">
    <subcellularLocation>
        <location evidence="1">Cell membrane</location>
        <topology evidence="1">Multi-pass membrane protein</topology>
    </subcellularLocation>
</comment>
<gene>
    <name evidence="9" type="ORF">C5L23_000908</name>
</gene>
<evidence type="ECO:0000313" key="9">
    <source>
        <dbReference type="EMBL" id="TDG69446.1"/>
    </source>
</evidence>
<evidence type="ECO:0000256" key="2">
    <source>
        <dbReference type="ARBA" id="ARBA00007362"/>
    </source>
</evidence>
<accession>A0A4R5NAC2</accession>
<evidence type="ECO:0000256" key="3">
    <source>
        <dbReference type="ARBA" id="ARBA00022475"/>
    </source>
</evidence>
<organism evidence="9 10">
    <name type="scientific">Leuconostoc fallax</name>
    <dbReference type="NCBI Taxonomy" id="1251"/>
    <lineage>
        <taxon>Bacteria</taxon>
        <taxon>Bacillati</taxon>
        <taxon>Bacillota</taxon>
        <taxon>Bacilli</taxon>
        <taxon>Lactobacillales</taxon>
        <taxon>Lactobacillaceae</taxon>
        <taxon>Leuconostoc</taxon>
    </lineage>
</organism>
<dbReference type="SUPFAM" id="SSF103481">
    <property type="entry name" value="Multidrug resistance efflux transporter EmrE"/>
    <property type="match status" value="2"/>
</dbReference>
<feature type="transmembrane region" description="Helical" evidence="7">
    <location>
        <begin position="123"/>
        <end position="140"/>
    </location>
</feature>
<dbReference type="GO" id="GO:0005886">
    <property type="term" value="C:plasma membrane"/>
    <property type="evidence" value="ECO:0007669"/>
    <property type="project" value="UniProtKB-SubCell"/>
</dbReference>
<evidence type="ECO:0000256" key="6">
    <source>
        <dbReference type="ARBA" id="ARBA00023136"/>
    </source>
</evidence>
<keyword evidence="4 7" id="KW-0812">Transmembrane</keyword>
<evidence type="ECO:0000256" key="7">
    <source>
        <dbReference type="SAM" id="Phobius"/>
    </source>
</evidence>
<reference evidence="9 10" key="1">
    <citation type="journal article" date="2019" name="Appl. Microbiol. Biotechnol.">
        <title>Uncovering carbohydrate metabolism through a genotype-phenotype association study of 56 lactic acid bacteria genomes.</title>
        <authorList>
            <person name="Buron-Moles G."/>
            <person name="Chailyan A."/>
            <person name="Dolejs I."/>
            <person name="Forster J."/>
            <person name="Miks M.H."/>
        </authorList>
    </citation>
    <scope>NUCLEOTIDE SEQUENCE [LARGE SCALE GENOMIC DNA]</scope>
    <source>
        <strain evidence="9 10">ATCC 700006</strain>
    </source>
</reference>
<keyword evidence="10" id="KW-1185">Reference proteome</keyword>
<dbReference type="EMBL" id="PUFI01000005">
    <property type="protein sequence ID" value="TDG69446.1"/>
    <property type="molecule type" value="Genomic_DNA"/>
</dbReference>
<dbReference type="Proteomes" id="UP000295681">
    <property type="component" value="Unassembled WGS sequence"/>
</dbReference>